<keyword evidence="3" id="KW-0804">Transcription</keyword>
<keyword evidence="1" id="KW-0805">Transcription regulation</keyword>
<dbReference type="InterPro" id="IPR036390">
    <property type="entry name" value="WH_DNA-bd_sf"/>
</dbReference>
<dbReference type="Proteomes" id="UP000500938">
    <property type="component" value="Chromosome"/>
</dbReference>
<dbReference type="InterPro" id="IPR000524">
    <property type="entry name" value="Tscrpt_reg_HTH_GntR"/>
</dbReference>
<dbReference type="Gene3D" id="1.10.10.10">
    <property type="entry name" value="Winged helix-like DNA-binding domain superfamily/Winged helix DNA-binding domain"/>
    <property type="match status" value="1"/>
</dbReference>
<evidence type="ECO:0000313" key="5">
    <source>
        <dbReference type="EMBL" id="QJR35191.1"/>
    </source>
</evidence>
<evidence type="ECO:0000256" key="2">
    <source>
        <dbReference type="ARBA" id="ARBA00023125"/>
    </source>
</evidence>
<evidence type="ECO:0000259" key="4">
    <source>
        <dbReference type="PROSITE" id="PS50949"/>
    </source>
</evidence>
<reference evidence="5 6" key="1">
    <citation type="submission" date="2020-05" db="EMBL/GenBank/DDBJ databases">
        <title>Complete genome sequence of Gemmatimonas greenlandica TET16.</title>
        <authorList>
            <person name="Zeng Y."/>
        </authorList>
    </citation>
    <scope>NUCLEOTIDE SEQUENCE [LARGE SCALE GENOMIC DNA]</scope>
    <source>
        <strain evidence="5 6">TET16</strain>
    </source>
</reference>
<dbReference type="RefSeq" id="WP_171224620.1">
    <property type="nucleotide sequence ID" value="NZ_CP053085.1"/>
</dbReference>
<name>A0A6M4ISI7_9BACT</name>
<protein>
    <submittedName>
        <fullName evidence="5">GntR family transcriptional regulator</fullName>
    </submittedName>
</protein>
<dbReference type="EMBL" id="CP053085">
    <property type="protein sequence ID" value="QJR35191.1"/>
    <property type="molecule type" value="Genomic_DNA"/>
</dbReference>
<dbReference type="CDD" id="cd07377">
    <property type="entry name" value="WHTH_GntR"/>
    <property type="match status" value="1"/>
</dbReference>
<proteinExistence type="predicted"/>
<dbReference type="PANTHER" id="PTHR38445">
    <property type="entry name" value="HTH-TYPE TRANSCRIPTIONAL REPRESSOR YTRA"/>
    <property type="match status" value="1"/>
</dbReference>
<evidence type="ECO:0000313" key="6">
    <source>
        <dbReference type="Proteomes" id="UP000500938"/>
    </source>
</evidence>
<dbReference type="Pfam" id="PF00392">
    <property type="entry name" value="GntR"/>
    <property type="match status" value="1"/>
</dbReference>
<evidence type="ECO:0000256" key="1">
    <source>
        <dbReference type="ARBA" id="ARBA00023015"/>
    </source>
</evidence>
<accession>A0A6M4ISI7</accession>
<gene>
    <name evidence="5" type="ORF">HKW67_06570</name>
</gene>
<dbReference type="PANTHER" id="PTHR38445:SF9">
    <property type="entry name" value="HTH-TYPE TRANSCRIPTIONAL REPRESSOR YTRA"/>
    <property type="match status" value="1"/>
</dbReference>
<dbReference type="AlphaFoldDB" id="A0A6M4ISI7"/>
<dbReference type="InterPro" id="IPR036388">
    <property type="entry name" value="WH-like_DNA-bd_sf"/>
</dbReference>
<evidence type="ECO:0000256" key="3">
    <source>
        <dbReference type="ARBA" id="ARBA00023163"/>
    </source>
</evidence>
<dbReference type="SUPFAM" id="SSF46785">
    <property type="entry name" value="Winged helix' DNA-binding domain"/>
    <property type="match status" value="1"/>
</dbReference>
<dbReference type="SMART" id="SM00345">
    <property type="entry name" value="HTH_GNTR"/>
    <property type="match status" value="1"/>
</dbReference>
<organism evidence="5 6">
    <name type="scientific">Gemmatimonas groenlandica</name>
    <dbReference type="NCBI Taxonomy" id="2732249"/>
    <lineage>
        <taxon>Bacteria</taxon>
        <taxon>Pseudomonadati</taxon>
        <taxon>Gemmatimonadota</taxon>
        <taxon>Gemmatimonadia</taxon>
        <taxon>Gemmatimonadales</taxon>
        <taxon>Gemmatimonadaceae</taxon>
        <taxon>Gemmatimonas</taxon>
    </lineage>
</organism>
<keyword evidence="2" id="KW-0238">DNA-binding</keyword>
<keyword evidence="6" id="KW-1185">Reference proteome</keyword>
<dbReference type="KEGG" id="ggr:HKW67_06570"/>
<dbReference type="PROSITE" id="PS50949">
    <property type="entry name" value="HTH_GNTR"/>
    <property type="match status" value="1"/>
</dbReference>
<feature type="domain" description="HTH gntR-type" evidence="4">
    <location>
        <begin position="11"/>
        <end position="79"/>
    </location>
</feature>
<dbReference type="GO" id="GO:0003677">
    <property type="term" value="F:DNA binding"/>
    <property type="evidence" value="ECO:0007669"/>
    <property type="project" value="UniProtKB-KW"/>
</dbReference>
<sequence length="132" mass="14552">MLILLDPNSGVPTYRQLVDQIRFQMASGRLVAGSELPSTRALSQELGINPMTVSKAYSLLEAERLVLRRPGLPLEVLALSGPDADAERDEQLRVLLEPAALAARQLGMRPAKAVAVFRQLLSDIVDYEERDQ</sequence>
<dbReference type="GO" id="GO:0003700">
    <property type="term" value="F:DNA-binding transcription factor activity"/>
    <property type="evidence" value="ECO:0007669"/>
    <property type="project" value="InterPro"/>
</dbReference>